<dbReference type="Proteomes" id="UP000029981">
    <property type="component" value="Chromosome 3"/>
</dbReference>
<reference evidence="4 5" key="1">
    <citation type="journal article" date="2009" name="Nat. Genet.">
        <title>The genome of the cucumber, Cucumis sativus L.</title>
        <authorList>
            <person name="Huang S."/>
            <person name="Li R."/>
            <person name="Zhang Z."/>
            <person name="Li L."/>
            <person name="Gu X."/>
            <person name="Fan W."/>
            <person name="Lucas W.J."/>
            <person name="Wang X."/>
            <person name="Xie B."/>
            <person name="Ni P."/>
            <person name="Ren Y."/>
            <person name="Zhu H."/>
            <person name="Li J."/>
            <person name="Lin K."/>
            <person name="Jin W."/>
            <person name="Fei Z."/>
            <person name="Li G."/>
            <person name="Staub J."/>
            <person name="Kilian A."/>
            <person name="van der Vossen E.A."/>
            <person name="Wu Y."/>
            <person name="Guo J."/>
            <person name="He J."/>
            <person name="Jia Z."/>
            <person name="Ren Y."/>
            <person name="Tian G."/>
            <person name="Lu Y."/>
            <person name="Ruan J."/>
            <person name="Qian W."/>
            <person name="Wang M."/>
            <person name="Huang Q."/>
            <person name="Li B."/>
            <person name="Xuan Z."/>
            <person name="Cao J."/>
            <person name="Asan"/>
            <person name="Wu Z."/>
            <person name="Zhang J."/>
            <person name="Cai Q."/>
            <person name="Bai Y."/>
            <person name="Zhao B."/>
            <person name="Han Y."/>
            <person name="Li Y."/>
            <person name="Li X."/>
            <person name="Wang S."/>
            <person name="Shi Q."/>
            <person name="Liu S."/>
            <person name="Cho W.K."/>
            <person name="Kim J.Y."/>
            <person name="Xu Y."/>
            <person name="Heller-Uszynska K."/>
            <person name="Miao H."/>
            <person name="Cheng Z."/>
            <person name="Zhang S."/>
            <person name="Wu J."/>
            <person name="Yang Y."/>
            <person name="Kang H."/>
            <person name="Li M."/>
            <person name="Liang H."/>
            <person name="Ren X."/>
            <person name="Shi Z."/>
            <person name="Wen M."/>
            <person name="Jian M."/>
            <person name="Yang H."/>
            <person name="Zhang G."/>
            <person name="Yang Z."/>
            <person name="Chen R."/>
            <person name="Liu S."/>
            <person name="Li J."/>
            <person name="Ma L."/>
            <person name="Liu H."/>
            <person name="Zhou Y."/>
            <person name="Zhao J."/>
            <person name="Fang X."/>
            <person name="Li G."/>
            <person name="Fang L."/>
            <person name="Li Y."/>
            <person name="Liu D."/>
            <person name="Zheng H."/>
            <person name="Zhang Y."/>
            <person name="Qin N."/>
            <person name="Li Z."/>
            <person name="Yang G."/>
            <person name="Yang S."/>
            <person name="Bolund L."/>
            <person name="Kristiansen K."/>
            <person name="Zheng H."/>
            <person name="Li S."/>
            <person name="Zhang X."/>
            <person name="Yang H."/>
            <person name="Wang J."/>
            <person name="Sun R."/>
            <person name="Zhang B."/>
            <person name="Jiang S."/>
            <person name="Wang J."/>
            <person name="Du Y."/>
            <person name="Li S."/>
        </authorList>
    </citation>
    <scope>NUCLEOTIDE SEQUENCE [LARGE SCALE GENOMIC DNA]</scope>
    <source>
        <strain evidence="5">cv. 9930</strain>
    </source>
</reference>
<gene>
    <name evidence="4" type="ORF">Csa_3G008300</name>
</gene>
<evidence type="ECO:0000313" key="5">
    <source>
        <dbReference type="Proteomes" id="UP000029981"/>
    </source>
</evidence>
<dbReference type="Pfam" id="PF05617">
    <property type="entry name" value="Prolamin_like"/>
    <property type="match status" value="1"/>
</dbReference>
<proteinExistence type="predicted"/>
<evidence type="ECO:0000313" key="4">
    <source>
        <dbReference type="EMBL" id="KGN55722.1"/>
    </source>
</evidence>
<evidence type="ECO:0000256" key="2">
    <source>
        <dbReference type="SAM" id="SignalP"/>
    </source>
</evidence>
<dbReference type="AlphaFoldDB" id="A0A0A0L535"/>
<name>A0A0A0L535_CUCSA</name>
<dbReference type="Gramene" id="KGN55722">
    <property type="protein sequence ID" value="KGN55722"/>
    <property type="gene ID" value="Csa_3G008300"/>
</dbReference>
<feature type="chain" id="PRO_5001965810" description="Prolamin-like domain-containing protein" evidence="2">
    <location>
        <begin position="27"/>
        <end position="136"/>
    </location>
</feature>
<feature type="signal peptide" evidence="2">
    <location>
        <begin position="1"/>
        <end position="26"/>
    </location>
</feature>
<keyword evidence="5" id="KW-1185">Reference proteome</keyword>
<organism evidence="4 5">
    <name type="scientific">Cucumis sativus</name>
    <name type="common">Cucumber</name>
    <dbReference type="NCBI Taxonomy" id="3659"/>
    <lineage>
        <taxon>Eukaryota</taxon>
        <taxon>Viridiplantae</taxon>
        <taxon>Streptophyta</taxon>
        <taxon>Embryophyta</taxon>
        <taxon>Tracheophyta</taxon>
        <taxon>Spermatophyta</taxon>
        <taxon>Magnoliopsida</taxon>
        <taxon>eudicotyledons</taxon>
        <taxon>Gunneridae</taxon>
        <taxon>Pentapetalae</taxon>
        <taxon>rosids</taxon>
        <taxon>fabids</taxon>
        <taxon>Cucurbitales</taxon>
        <taxon>Cucurbitaceae</taxon>
        <taxon>Benincaseae</taxon>
        <taxon>Cucumis</taxon>
    </lineage>
</organism>
<reference evidence="4 5" key="4">
    <citation type="journal article" date="2011" name="BMC Genomics">
        <title>RNA-Seq improves annotation of protein-coding genes in the cucumber genome.</title>
        <authorList>
            <person name="Li Z."/>
            <person name="Zhang Z."/>
            <person name="Yan P."/>
            <person name="Huang S."/>
            <person name="Fei Z."/>
            <person name="Lin K."/>
        </authorList>
    </citation>
    <scope>NUCLEOTIDE SEQUENCE [LARGE SCALE GENOMIC DNA]</scope>
    <source>
        <strain evidence="5">cv. 9930</strain>
    </source>
</reference>
<evidence type="ECO:0000256" key="1">
    <source>
        <dbReference type="ARBA" id="ARBA00022729"/>
    </source>
</evidence>
<dbReference type="EMBL" id="CM002924">
    <property type="protein sequence ID" value="KGN55722.1"/>
    <property type="molecule type" value="Genomic_DNA"/>
</dbReference>
<keyword evidence="1 2" id="KW-0732">Signal</keyword>
<evidence type="ECO:0000259" key="3">
    <source>
        <dbReference type="Pfam" id="PF05617"/>
    </source>
</evidence>
<protein>
    <recommendedName>
        <fullName evidence="3">Prolamin-like domain-containing protein</fullName>
    </recommendedName>
</protein>
<feature type="domain" description="Prolamin-like" evidence="3">
    <location>
        <begin position="57"/>
        <end position="124"/>
    </location>
</feature>
<accession>A0A0A0L535</accession>
<reference evidence="4 5" key="2">
    <citation type="journal article" date="2009" name="PLoS ONE">
        <title>An integrated genetic and cytogenetic map of the cucumber genome.</title>
        <authorList>
            <person name="Ren Y."/>
            <person name="Zhang Z."/>
            <person name="Liu J."/>
            <person name="Staub J.E."/>
            <person name="Han Y."/>
            <person name="Cheng Z."/>
            <person name="Li X."/>
            <person name="Lu J."/>
            <person name="Miao H."/>
            <person name="Kang H."/>
            <person name="Xie B."/>
            <person name="Gu X."/>
            <person name="Wang X."/>
            <person name="Du Y."/>
            <person name="Jin W."/>
            <person name="Huang S."/>
        </authorList>
    </citation>
    <scope>NUCLEOTIDE SEQUENCE [LARGE SCALE GENOMIC DNA]</scope>
    <source>
        <strain evidence="5">cv. 9930</strain>
    </source>
</reference>
<reference evidence="4 5" key="3">
    <citation type="journal article" date="2010" name="BMC Genomics">
        <title>Transcriptome sequencing and comparative analysis of cucumber flowers with different sex types.</title>
        <authorList>
            <person name="Guo S."/>
            <person name="Zheng Y."/>
            <person name="Joung J.G."/>
            <person name="Liu S."/>
            <person name="Zhang Z."/>
            <person name="Crasta O.R."/>
            <person name="Sobral B.W."/>
            <person name="Xu Y."/>
            <person name="Huang S."/>
            <person name="Fei Z."/>
        </authorList>
    </citation>
    <scope>NUCLEOTIDE SEQUENCE [LARGE SCALE GENOMIC DNA]</scope>
    <source>
        <strain evidence="5">cv. 9930</strain>
    </source>
</reference>
<dbReference type="InterPro" id="IPR008502">
    <property type="entry name" value="Prolamin-like"/>
</dbReference>
<sequence>MGKTSNSTGALLLVVMLSLLVVDSLALVHPSIIDDNGISSIWSGWIDKDRAPILASCLYLMKSDKCQVELYNYYFNKSKKEVDLSCCVYVNYIGEECAASFESWFSSLGFKALKPNPMKLYNNCFKRLTVPAPPTL</sequence>